<organism evidence="1 2">
    <name type="scientific">Austropuccinia psidii MF-1</name>
    <dbReference type="NCBI Taxonomy" id="1389203"/>
    <lineage>
        <taxon>Eukaryota</taxon>
        <taxon>Fungi</taxon>
        <taxon>Dikarya</taxon>
        <taxon>Basidiomycota</taxon>
        <taxon>Pucciniomycotina</taxon>
        <taxon>Pucciniomycetes</taxon>
        <taxon>Pucciniales</taxon>
        <taxon>Sphaerophragmiaceae</taxon>
        <taxon>Austropuccinia</taxon>
    </lineage>
</organism>
<protein>
    <submittedName>
        <fullName evidence="1">Uncharacterized protein</fullName>
    </submittedName>
</protein>
<dbReference type="AlphaFoldDB" id="A0A9Q3BZB4"/>
<reference evidence="1" key="1">
    <citation type="submission" date="2021-03" db="EMBL/GenBank/DDBJ databases">
        <title>Draft genome sequence of rust myrtle Austropuccinia psidii MF-1, a brazilian biotype.</title>
        <authorList>
            <person name="Quecine M.C."/>
            <person name="Pachon D.M.R."/>
            <person name="Bonatelli M.L."/>
            <person name="Correr F.H."/>
            <person name="Franceschini L.M."/>
            <person name="Leite T.F."/>
            <person name="Margarido G.R.A."/>
            <person name="Almeida C.A."/>
            <person name="Ferrarezi J.A."/>
            <person name="Labate C.A."/>
        </authorList>
    </citation>
    <scope>NUCLEOTIDE SEQUENCE</scope>
    <source>
        <strain evidence="1">MF-1</strain>
    </source>
</reference>
<comment type="caution">
    <text evidence="1">The sequence shown here is derived from an EMBL/GenBank/DDBJ whole genome shotgun (WGS) entry which is preliminary data.</text>
</comment>
<dbReference type="EMBL" id="AVOT02004078">
    <property type="protein sequence ID" value="MBW0475364.1"/>
    <property type="molecule type" value="Genomic_DNA"/>
</dbReference>
<sequence length="134" mass="14968">MSISLKAKTHINTIHNVWVITPHGARQQFDMLIFMHGMTSSLTPDNLTPFPCLLPCMNWLPHHLLIISASGQEMLQHLAPHLCNHPSLHFCTPYHAYTPAVPHRYVSDPAPQFPPSPAHNPLCPLPCLCSRSAL</sequence>
<evidence type="ECO:0000313" key="2">
    <source>
        <dbReference type="Proteomes" id="UP000765509"/>
    </source>
</evidence>
<proteinExistence type="predicted"/>
<accession>A0A9Q3BZB4</accession>
<gene>
    <name evidence="1" type="ORF">O181_015079</name>
</gene>
<dbReference type="Proteomes" id="UP000765509">
    <property type="component" value="Unassembled WGS sequence"/>
</dbReference>
<name>A0A9Q3BZB4_9BASI</name>
<keyword evidence="2" id="KW-1185">Reference proteome</keyword>
<evidence type="ECO:0000313" key="1">
    <source>
        <dbReference type="EMBL" id="MBW0475364.1"/>
    </source>
</evidence>